<sequence length="98" mass="11054">MAASIMRRLYLTLCVSGTPRVHVPNKYGLHYRIVDREYRSAYRLIKLNYGSKAEVYTQDGQIHIPVDRSTISYSRSSGPGGQHVNKGDSVFTSLTSLF</sequence>
<organism evidence="1">
    <name type="scientific">Anguilla anguilla</name>
    <name type="common">European freshwater eel</name>
    <name type="synonym">Muraena anguilla</name>
    <dbReference type="NCBI Taxonomy" id="7936"/>
    <lineage>
        <taxon>Eukaryota</taxon>
        <taxon>Metazoa</taxon>
        <taxon>Chordata</taxon>
        <taxon>Craniata</taxon>
        <taxon>Vertebrata</taxon>
        <taxon>Euteleostomi</taxon>
        <taxon>Actinopterygii</taxon>
        <taxon>Neopterygii</taxon>
        <taxon>Teleostei</taxon>
        <taxon>Anguilliformes</taxon>
        <taxon>Anguillidae</taxon>
        <taxon>Anguilla</taxon>
    </lineage>
</organism>
<name>A0A0E9PBN3_ANGAN</name>
<reference evidence="1" key="1">
    <citation type="submission" date="2014-11" db="EMBL/GenBank/DDBJ databases">
        <authorList>
            <person name="Amaro Gonzalez C."/>
        </authorList>
    </citation>
    <scope>NUCLEOTIDE SEQUENCE</scope>
</reference>
<dbReference type="Gene3D" id="3.30.160.20">
    <property type="match status" value="1"/>
</dbReference>
<evidence type="ECO:0008006" key="2">
    <source>
        <dbReference type="Google" id="ProtNLM"/>
    </source>
</evidence>
<dbReference type="SUPFAM" id="SSF110916">
    <property type="entry name" value="Peptidyl-tRNA hydrolase domain-like"/>
    <property type="match status" value="1"/>
</dbReference>
<dbReference type="EMBL" id="GBXM01106880">
    <property type="protein sequence ID" value="JAH01697.1"/>
    <property type="molecule type" value="Transcribed_RNA"/>
</dbReference>
<accession>A0A0E9PBN3</accession>
<proteinExistence type="predicted"/>
<protein>
    <recommendedName>
        <fullName evidence="2">Prokaryotic-type class I peptide chain release factors domain-containing protein</fullName>
    </recommendedName>
</protein>
<reference evidence="1" key="2">
    <citation type="journal article" date="2015" name="Fish Shellfish Immunol.">
        <title>Early steps in the European eel (Anguilla anguilla)-Vibrio vulnificus interaction in the gills: Role of the RtxA13 toxin.</title>
        <authorList>
            <person name="Callol A."/>
            <person name="Pajuelo D."/>
            <person name="Ebbesson L."/>
            <person name="Teles M."/>
            <person name="MacKenzie S."/>
            <person name="Amaro C."/>
        </authorList>
    </citation>
    <scope>NUCLEOTIDE SEQUENCE</scope>
</reference>
<dbReference type="AlphaFoldDB" id="A0A0E9PBN3"/>
<evidence type="ECO:0000313" key="1">
    <source>
        <dbReference type="EMBL" id="JAH01697.1"/>
    </source>
</evidence>